<gene>
    <name evidence="1" type="ORF">PVAP13_6KG029735</name>
</gene>
<dbReference type="AlphaFoldDB" id="A0A8T0R8D3"/>
<accession>A0A8T0R8D3</accession>
<organism evidence="1 2">
    <name type="scientific">Panicum virgatum</name>
    <name type="common">Blackwell switchgrass</name>
    <dbReference type="NCBI Taxonomy" id="38727"/>
    <lineage>
        <taxon>Eukaryota</taxon>
        <taxon>Viridiplantae</taxon>
        <taxon>Streptophyta</taxon>
        <taxon>Embryophyta</taxon>
        <taxon>Tracheophyta</taxon>
        <taxon>Spermatophyta</taxon>
        <taxon>Magnoliopsida</taxon>
        <taxon>Liliopsida</taxon>
        <taxon>Poales</taxon>
        <taxon>Poaceae</taxon>
        <taxon>PACMAD clade</taxon>
        <taxon>Panicoideae</taxon>
        <taxon>Panicodae</taxon>
        <taxon>Paniceae</taxon>
        <taxon>Panicinae</taxon>
        <taxon>Panicum</taxon>
        <taxon>Panicum sect. Hiantes</taxon>
    </lineage>
</organism>
<dbReference type="EMBL" id="CM029047">
    <property type="protein sequence ID" value="KAG2581368.1"/>
    <property type="molecule type" value="Genomic_DNA"/>
</dbReference>
<sequence length="130" mass="15206">MSTHRFSSDVKYCNVDFNERNTFLVIGSIKTTKSNNIIRRLEEPTKYFPMNRLYGPSIKIHHIFCDAITAFPKCNFLDPSGWKRIDAELKLCNVLKLPTSFRMHPQVYIMQEFNAKYSGRRITISAHLCK</sequence>
<proteinExistence type="predicted"/>
<dbReference type="Proteomes" id="UP000823388">
    <property type="component" value="Chromosome 6K"/>
</dbReference>
<evidence type="ECO:0000313" key="1">
    <source>
        <dbReference type="EMBL" id="KAG2581368.1"/>
    </source>
</evidence>
<keyword evidence="2" id="KW-1185">Reference proteome</keyword>
<comment type="caution">
    <text evidence="1">The sequence shown here is derived from an EMBL/GenBank/DDBJ whole genome shotgun (WGS) entry which is preliminary data.</text>
</comment>
<evidence type="ECO:0000313" key="2">
    <source>
        <dbReference type="Proteomes" id="UP000823388"/>
    </source>
</evidence>
<protein>
    <submittedName>
        <fullName evidence="1">Uncharacterized protein</fullName>
    </submittedName>
</protein>
<name>A0A8T0R8D3_PANVG</name>
<reference evidence="1" key="1">
    <citation type="submission" date="2020-05" db="EMBL/GenBank/DDBJ databases">
        <title>WGS assembly of Panicum virgatum.</title>
        <authorList>
            <person name="Lovell J.T."/>
            <person name="Jenkins J."/>
            <person name="Shu S."/>
            <person name="Juenger T.E."/>
            <person name="Schmutz J."/>
        </authorList>
    </citation>
    <scope>NUCLEOTIDE SEQUENCE</scope>
    <source>
        <strain evidence="1">AP13</strain>
    </source>
</reference>